<protein>
    <submittedName>
        <fullName evidence="9">Cytochrome P450</fullName>
    </submittedName>
</protein>
<evidence type="ECO:0000256" key="8">
    <source>
        <dbReference type="RuleBase" id="RU000461"/>
    </source>
</evidence>
<evidence type="ECO:0000256" key="5">
    <source>
        <dbReference type="ARBA" id="ARBA00023004"/>
    </source>
</evidence>
<dbReference type="GO" id="GO:0020037">
    <property type="term" value="F:heme binding"/>
    <property type="evidence" value="ECO:0007669"/>
    <property type="project" value="InterPro"/>
</dbReference>
<comment type="caution">
    <text evidence="9">The sequence shown here is derived from an EMBL/GenBank/DDBJ whole genome shotgun (WGS) entry which is preliminary data.</text>
</comment>
<evidence type="ECO:0000313" key="9">
    <source>
        <dbReference type="EMBL" id="MVN74892.1"/>
    </source>
</evidence>
<reference evidence="9 10" key="1">
    <citation type="submission" date="2019-12" db="EMBL/GenBank/DDBJ databases">
        <title>Hymenobacter sp. HMF4947 Genome sequencing and assembly.</title>
        <authorList>
            <person name="Kang H."/>
            <person name="Cha I."/>
            <person name="Kim H."/>
            <person name="Joh K."/>
        </authorList>
    </citation>
    <scope>NUCLEOTIDE SEQUENCE [LARGE SCALE GENOMIC DNA]</scope>
    <source>
        <strain evidence="9 10">HMF4947</strain>
    </source>
</reference>
<keyword evidence="3 7" id="KW-0479">Metal-binding</keyword>
<gene>
    <name evidence="9" type="ORF">GO988_00980</name>
</gene>
<comment type="cofactor">
    <cofactor evidence="7">
        <name>heme</name>
        <dbReference type="ChEBI" id="CHEBI:30413"/>
    </cofactor>
</comment>
<dbReference type="PANTHER" id="PTHR24291:SF50">
    <property type="entry name" value="BIFUNCTIONAL ALBAFLAVENONE MONOOXYGENASE_TERPENE SYNTHASE"/>
    <property type="match status" value="1"/>
</dbReference>
<dbReference type="PROSITE" id="PS00086">
    <property type="entry name" value="CYTOCHROME_P450"/>
    <property type="match status" value="1"/>
</dbReference>
<dbReference type="GO" id="GO:0016705">
    <property type="term" value="F:oxidoreductase activity, acting on paired donors, with incorporation or reduction of molecular oxygen"/>
    <property type="evidence" value="ECO:0007669"/>
    <property type="project" value="InterPro"/>
</dbReference>
<dbReference type="InterPro" id="IPR036396">
    <property type="entry name" value="Cyt_P450_sf"/>
</dbReference>
<evidence type="ECO:0000256" key="4">
    <source>
        <dbReference type="ARBA" id="ARBA00023002"/>
    </source>
</evidence>
<dbReference type="InterPro" id="IPR050196">
    <property type="entry name" value="Cytochrome_P450_Monoox"/>
</dbReference>
<keyword evidence="5 7" id="KW-0408">Iron</keyword>
<keyword evidence="10" id="KW-1185">Reference proteome</keyword>
<dbReference type="GO" id="GO:0005506">
    <property type="term" value="F:iron ion binding"/>
    <property type="evidence" value="ECO:0007669"/>
    <property type="project" value="InterPro"/>
</dbReference>
<comment type="similarity">
    <text evidence="1 8">Belongs to the cytochrome P450 family.</text>
</comment>
<evidence type="ECO:0000313" key="10">
    <source>
        <dbReference type="Proteomes" id="UP000441336"/>
    </source>
</evidence>
<evidence type="ECO:0000256" key="1">
    <source>
        <dbReference type="ARBA" id="ARBA00010617"/>
    </source>
</evidence>
<dbReference type="PRINTS" id="PR00385">
    <property type="entry name" value="P450"/>
</dbReference>
<dbReference type="RefSeq" id="WP_157561669.1">
    <property type="nucleotide sequence ID" value="NZ_WQKZ01000001.1"/>
</dbReference>
<organism evidence="9 10">
    <name type="scientific">Hymenobacter ginkgonis</name>
    <dbReference type="NCBI Taxonomy" id="2682976"/>
    <lineage>
        <taxon>Bacteria</taxon>
        <taxon>Pseudomonadati</taxon>
        <taxon>Bacteroidota</taxon>
        <taxon>Cytophagia</taxon>
        <taxon>Cytophagales</taxon>
        <taxon>Hymenobacteraceae</taxon>
        <taxon>Hymenobacter</taxon>
    </lineage>
</organism>
<dbReference type="Proteomes" id="UP000441336">
    <property type="component" value="Unassembled WGS sequence"/>
</dbReference>
<evidence type="ECO:0000256" key="3">
    <source>
        <dbReference type="ARBA" id="ARBA00022723"/>
    </source>
</evidence>
<dbReference type="PRINTS" id="PR00463">
    <property type="entry name" value="EP450I"/>
</dbReference>
<keyword evidence="6 8" id="KW-0503">Monooxygenase</keyword>
<evidence type="ECO:0000256" key="2">
    <source>
        <dbReference type="ARBA" id="ARBA00022617"/>
    </source>
</evidence>
<dbReference type="EMBL" id="WQKZ01000001">
    <property type="protein sequence ID" value="MVN74892.1"/>
    <property type="molecule type" value="Genomic_DNA"/>
</dbReference>
<dbReference type="PANTHER" id="PTHR24291">
    <property type="entry name" value="CYTOCHROME P450 FAMILY 4"/>
    <property type="match status" value="1"/>
</dbReference>
<evidence type="ECO:0000256" key="7">
    <source>
        <dbReference type="PIRSR" id="PIRSR602401-1"/>
    </source>
</evidence>
<dbReference type="AlphaFoldDB" id="A0A7K1T9B8"/>
<dbReference type="SUPFAM" id="SSF48264">
    <property type="entry name" value="Cytochrome P450"/>
    <property type="match status" value="1"/>
</dbReference>
<dbReference type="InterPro" id="IPR017972">
    <property type="entry name" value="Cyt_P450_CS"/>
</dbReference>
<dbReference type="Pfam" id="PF00067">
    <property type="entry name" value="p450"/>
    <property type="match status" value="1"/>
</dbReference>
<feature type="binding site" description="axial binding residue" evidence="7">
    <location>
        <position position="414"/>
    </location>
    <ligand>
        <name>heme</name>
        <dbReference type="ChEBI" id="CHEBI:30413"/>
    </ligand>
    <ligandPart>
        <name>Fe</name>
        <dbReference type="ChEBI" id="CHEBI:18248"/>
    </ligandPart>
</feature>
<proteinExistence type="inferred from homology"/>
<dbReference type="InterPro" id="IPR001128">
    <property type="entry name" value="Cyt_P450"/>
</dbReference>
<keyword evidence="2 7" id="KW-0349">Heme</keyword>
<keyword evidence="4 8" id="KW-0560">Oxidoreductase</keyword>
<dbReference type="InterPro" id="IPR002401">
    <property type="entry name" value="Cyt_P450_E_grp-I"/>
</dbReference>
<dbReference type="GO" id="GO:0004497">
    <property type="term" value="F:monooxygenase activity"/>
    <property type="evidence" value="ECO:0007669"/>
    <property type="project" value="UniProtKB-KW"/>
</dbReference>
<accession>A0A7K1T9B8</accession>
<name>A0A7K1T9B8_9BACT</name>
<evidence type="ECO:0000256" key="6">
    <source>
        <dbReference type="ARBA" id="ARBA00023033"/>
    </source>
</evidence>
<dbReference type="Gene3D" id="1.10.630.10">
    <property type="entry name" value="Cytochrome P450"/>
    <property type="match status" value="1"/>
</dbReference>
<sequence>MPANAPTPAAWPQVPRLLTLRNSMKSARDPIGALNQLLAHYGDTVRLYLGGVRPSVVTRDPALVQHILQKNHRRYFKSDLTHGLLRYLGRGLLTNEGADWLRQRRLIQPGFHRQRLAGLTRLMRAAADEWVNGLAAQLSDQQPVVALDAHAAMTGVAFRIVARSVFGNSLGENQLAQLSDWLTAIQAFYVNTIRQPYLRPWHWARGNYTRHDQLATNLRELVRAAIGRHQAAQAAAAPGALPPDDLLQMLLDARYEDDGTAMSENQLLDELNILLVAGHETSANALAWAFSLLAHHPETQQKLADEIAHELPDDQAVEFGDLPRLPYALQVVQEAMRLYPPAWIMDRVATEADEFQGVPIAKGTLFSLYIYGLHHHPGLWPDAEVFRPERFAASAVPAPPAYGYLPFGSGPRLCVGNQFALTELQLVLIQTLRRFRVAPAAQLTPGMNPLITLRPNGELRLRFSRR</sequence>